<evidence type="ECO:0000313" key="2">
    <source>
        <dbReference type="EMBL" id="VEL09229.1"/>
    </source>
</evidence>
<name>A0A3S5AZS7_9PLAT</name>
<evidence type="ECO:0000256" key="1">
    <source>
        <dbReference type="SAM" id="MobiDB-lite"/>
    </source>
</evidence>
<evidence type="ECO:0000313" key="3">
    <source>
        <dbReference type="Proteomes" id="UP000784294"/>
    </source>
</evidence>
<organism evidence="2 3">
    <name type="scientific">Protopolystoma xenopodis</name>
    <dbReference type="NCBI Taxonomy" id="117903"/>
    <lineage>
        <taxon>Eukaryota</taxon>
        <taxon>Metazoa</taxon>
        <taxon>Spiralia</taxon>
        <taxon>Lophotrochozoa</taxon>
        <taxon>Platyhelminthes</taxon>
        <taxon>Monogenea</taxon>
        <taxon>Polyopisthocotylea</taxon>
        <taxon>Polystomatidea</taxon>
        <taxon>Polystomatidae</taxon>
        <taxon>Protopolystoma</taxon>
    </lineage>
</organism>
<accession>A0A3S5AZS7</accession>
<protein>
    <submittedName>
        <fullName evidence="2">Uncharacterized protein</fullName>
    </submittedName>
</protein>
<sequence length="63" mass="7125">MPLSPSNSSSSNLYPVEKESPVFVRGEPLREEKLKKVDREGDKEDRSKENGCRISSYSVHAML</sequence>
<reference evidence="2" key="1">
    <citation type="submission" date="2018-11" db="EMBL/GenBank/DDBJ databases">
        <authorList>
            <consortium name="Pathogen Informatics"/>
        </authorList>
    </citation>
    <scope>NUCLEOTIDE SEQUENCE</scope>
</reference>
<comment type="caution">
    <text evidence="2">The sequence shown here is derived from an EMBL/GenBank/DDBJ whole genome shotgun (WGS) entry which is preliminary data.</text>
</comment>
<dbReference type="AlphaFoldDB" id="A0A3S5AZS7"/>
<feature type="compositionally biased region" description="Low complexity" evidence="1">
    <location>
        <begin position="1"/>
        <end position="13"/>
    </location>
</feature>
<dbReference type="EMBL" id="CAAALY010005813">
    <property type="protein sequence ID" value="VEL09229.1"/>
    <property type="molecule type" value="Genomic_DNA"/>
</dbReference>
<feature type="compositionally biased region" description="Basic and acidic residues" evidence="1">
    <location>
        <begin position="27"/>
        <end position="51"/>
    </location>
</feature>
<feature type="region of interest" description="Disordered" evidence="1">
    <location>
        <begin position="1"/>
        <end position="63"/>
    </location>
</feature>
<gene>
    <name evidence="2" type="ORF">PXEA_LOCUS2669</name>
</gene>
<keyword evidence="3" id="KW-1185">Reference proteome</keyword>
<feature type="compositionally biased region" description="Polar residues" evidence="1">
    <location>
        <begin position="53"/>
        <end position="63"/>
    </location>
</feature>
<dbReference type="Proteomes" id="UP000784294">
    <property type="component" value="Unassembled WGS sequence"/>
</dbReference>
<proteinExistence type="predicted"/>